<reference evidence="2" key="1">
    <citation type="submission" date="2016-11" db="EMBL/GenBank/DDBJ databases">
        <title>Trade-off between light-utilization and light-protection in marine flavobacteria.</title>
        <authorList>
            <person name="Kumagai Y."/>
            <person name="Yoshizawa S."/>
            <person name="Kogure K."/>
        </authorList>
    </citation>
    <scope>NUCLEOTIDE SEQUENCE [LARGE SCALE GENOMIC DNA]</scope>
    <source>
        <strain evidence="2">SG-18</strain>
    </source>
</reference>
<dbReference type="Proteomes" id="UP000239366">
    <property type="component" value="Unassembled WGS sequence"/>
</dbReference>
<keyword evidence="2" id="KW-1185">Reference proteome</keyword>
<evidence type="ECO:0000313" key="2">
    <source>
        <dbReference type="Proteomes" id="UP000239366"/>
    </source>
</evidence>
<proteinExistence type="predicted"/>
<dbReference type="Pfam" id="PF10504">
    <property type="entry name" value="DUF2452"/>
    <property type="match status" value="1"/>
</dbReference>
<dbReference type="AlphaFoldDB" id="A0A2S7T861"/>
<dbReference type="InterPro" id="IPR019534">
    <property type="entry name" value="DUF2452"/>
</dbReference>
<comment type="caution">
    <text evidence="1">The sequence shown here is derived from an EMBL/GenBank/DDBJ whole genome shotgun (WGS) entry which is preliminary data.</text>
</comment>
<sequence length="142" mass="16627">MTKKKKPDNVVFDEETQRYDAALKPYATNVGAPKIEATDSLAWKKRSIHKVNQKMQTQYRELKAQYDKMMEEFEHNKLLFGAKFSFEPIVGQVYHLYKRENGVSFLSLIEPEYCNFDFLGSFYLNAELIWKKVNQDGGTDLL</sequence>
<name>A0A2S7T861_9FLAO</name>
<protein>
    <submittedName>
        <fullName evidence="1">GTP-binding protein</fullName>
    </submittedName>
</protein>
<evidence type="ECO:0000313" key="1">
    <source>
        <dbReference type="EMBL" id="PQJ16120.1"/>
    </source>
</evidence>
<dbReference type="RefSeq" id="WP_105001790.1">
    <property type="nucleotide sequence ID" value="NZ_MQVX01000001.1"/>
</dbReference>
<dbReference type="OrthoDB" id="662061at2"/>
<gene>
    <name evidence="1" type="ORF">BST99_10630</name>
</gene>
<organism evidence="1 2">
    <name type="scientific">Aureicoccus marinus</name>
    <dbReference type="NCBI Taxonomy" id="754435"/>
    <lineage>
        <taxon>Bacteria</taxon>
        <taxon>Pseudomonadati</taxon>
        <taxon>Bacteroidota</taxon>
        <taxon>Flavobacteriia</taxon>
        <taxon>Flavobacteriales</taxon>
        <taxon>Flavobacteriaceae</taxon>
        <taxon>Aureicoccus</taxon>
    </lineage>
</organism>
<accession>A0A2S7T861</accession>
<dbReference type="EMBL" id="MQVX01000001">
    <property type="protein sequence ID" value="PQJ16120.1"/>
    <property type="molecule type" value="Genomic_DNA"/>
</dbReference>